<comment type="pathway">
    <text evidence="13">Phospholipid metabolism.</text>
</comment>
<reference evidence="15" key="2">
    <citation type="submission" date="2025-09" db="UniProtKB">
        <authorList>
            <consortium name="Ensembl"/>
        </authorList>
    </citation>
    <scope>IDENTIFICATION</scope>
</reference>
<comment type="pathway">
    <text evidence="2">Lipid metabolism.</text>
</comment>
<dbReference type="CDD" id="cd07991">
    <property type="entry name" value="LPLAT_LPCAT1-like"/>
    <property type="match status" value="1"/>
</dbReference>
<dbReference type="InterPro" id="IPR002123">
    <property type="entry name" value="Plipid/glycerol_acylTrfase"/>
</dbReference>
<sequence length="248" mass="28802">MMLLAWPFAFLPYFWRNKDNSMVPFPWWLKLLDVPLKIIMRCLWFVAGFHWICVKGSPAPPQRAPIHTIAPHSTYFDAIPVTMTMASIVAKSESQHIPLWGTLIKYVQPVFVSRDDPNSRRNTVEEIKRRADTKGDWPTVMIFPEGTCTNRTCLIKFKAGAFIPGVPVQPVVIRYPNKMDTVTWTWYGPAALKILWLTLCQIHNRVEIEYLPVYEPSDVEKRDPNIYANNVRKVMARYVNVMFFSLQV</sequence>
<evidence type="ECO:0000256" key="3">
    <source>
        <dbReference type="ARBA" id="ARBA00008655"/>
    </source>
</evidence>
<evidence type="ECO:0000256" key="7">
    <source>
        <dbReference type="ARBA" id="ARBA00022989"/>
    </source>
</evidence>
<keyword evidence="9" id="KW-0472">Membrane</keyword>
<comment type="subcellular location">
    <subcellularLocation>
        <location evidence="1">Membrane</location>
    </subcellularLocation>
</comment>
<dbReference type="PANTHER" id="PTHR23063:SF57">
    <property type="entry name" value="LYSOPHOSPHATIDYLCHOLINE ACYLTRANSFERASE 1"/>
    <property type="match status" value="1"/>
</dbReference>
<evidence type="ECO:0000256" key="5">
    <source>
        <dbReference type="ARBA" id="ARBA00022679"/>
    </source>
</evidence>
<evidence type="ECO:0000256" key="8">
    <source>
        <dbReference type="ARBA" id="ARBA00023098"/>
    </source>
</evidence>
<comment type="similarity">
    <text evidence="3">Belongs to the 1-acyl-sn-glycerol-3-phosphate acyltransferase family.</text>
</comment>
<evidence type="ECO:0000256" key="9">
    <source>
        <dbReference type="ARBA" id="ARBA00023136"/>
    </source>
</evidence>
<evidence type="ECO:0000256" key="2">
    <source>
        <dbReference type="ARBA" id="ARBA00005189"/>
    </source>
</evidence>
<evidence type="ECO:0000256" key="11">
    <source>
        <dbReference type="ARBA" id="ARBA00023264"/>
    </source>
</evidence>
<dbReference type="PANTHER" id="PTHR23063">
    <property type="entry name" value="PHOSPHOLIPID ACYLTRANSFERASE"/>
    <property type="match status" value="1"/>
</dbReference>
<keyword evidence="16" id="KW-1185">Reference proteome</keyword>
<keyword evidence="10" id="KW-0594">Phospholipid biosynthesis</keyword>
<evidence type="ECO:0000256" key="10">
    <source>
        <dbReference type="ARBA" id="ARBA00023209"/>
    </source>
</evidence>
<dbReference type="GO" id="GO:0005783">
    <property type="term" value="C:endoplasmic reticulum"/>
    <property type="evidence" value="ECO:0007669"/>
    <property type="project" value="TreeGrafter"/>
</dbReference>
<keyword evidence="6" id="KW-0812">Transmembrane</keyword>
<dbReference type="Ensembl" id="ENSEBUT00000026282.1">
    <property type="protein sequence ID" value="ENSEBUP00000025706.1"/>
    <property type="gene ID" value="ENSEBUG00000015832.1"/>
</dbReference>
<dbReference type="GO" id="GO:0042171">
    <property type="term" value="F:lysophosphatidic acid acyltransferase activity"/>
    <property type="evidence" value="ECO:0007669"/>
    <property type="project" value="TreeGrafter"/>
</dbReference>
<feature type="domain" description="Phospholipid/glycerol acyltransferase" evidence="14">
    <location>
        <begin position="66"/>
        <end position="176"/>
    </location>
</feature>
<protein>
    <submittedName>
        <fullName evidence="15">Lysophosphatidylcholine acyltransferase 1</fullName>
    </submittedName>
</protein>
<proteinExistence type="inferred from homology"/>
<dbReference type="InterPro" id="IPR045252">
    <property type="entry name" value="LPCAT1-like"/>
</dbReference>
<keyword evidence="4" id="KW-0444">Lipid biosynthesis</keyword>
<dbReference type="Proteomes" id="UP000694388">
    <property type="component" value="Unplaced"/>
</dbReference>
<evidence type="ECO:0000256" key="4">
    <source>
        <dbReference type="ARBA" id="ARBA00022516"/>
    </source>
</evidence>
<accession>A0A8C4R5P8</accession>
<dbReference type="OMA" id="NRVEIEY"/>
<dbReference type="GO" id="GO:0008654">
    <property type="term" value="P:phospholipid biosynthetic process"/>
    <property type="evidence" value="ECO:0007669"/>
    <property type="project" value="UniProtKB-KW"/>
</dbReference>
<dbReference type="GO" id="GO:0016020">
    <property type="term" value="C:membrane"/>
    <property type="evidence" value="ECO:0007669"/>
    <property type="project" value="UniProtKB-SubCell"/>
</dbReference>
<dbReference type="SUPFAM" id="SSF69593">
    <property type="entry name" value="Glycerol-3-phosphate (1)-acyltransferase"/>
    <property type="match status" value="1"/>
</dbReference>
<dbReference type="SMART" id="SM00563">
    <property type="entry name" value="PlsC"/>
    <property type="match status" value="1"/>
</dbReference>
<evidence type="ECO:0000256" key="12">
    <source>
        <dbReference type="ARBA" id="ARBA00023315"/>
    </source>
</evidence>
<evidence type="ECO:0000256" key="13">
    <source>
        <dbReference type="ARBA" id="ARBA00025707"/>
    </source>
</evidence>
<dbReference type="AlphaFoldDB" id="A0A8C4R5P8"/>
<evidence type="ECO:0000313" key="15">
    <source>
        <dbReference type="Ensembl" id="ENSEBUP00000025706.1"/>
    </source>
</evidence>
<keyword evidence="12" id="KW-0012">Acyltransferase</keyword>
<keyword evidence="11" id="KW-1208">Phospholipid metabolism</keyword>
<dbReference type="Pfam" id="PF01553">
    <property type="entry name" value="Acyltransferase"/>
    <property type="match status" value="1"/>
</dbReference>
<evidence type="ECO:0000313" key="16">
    <source>
        <dbReference type="Proteomes" id="UP000694388"/>
    </source>
</evidence>
<organism evidence="15 16">
    <name type="scientific">Eptatretus burgeri</name>
    <name type="common">Inshore hagfish</name>
    <dbReference type="NCBI Taxonomy" id="7764"/>
    <lineage>
        <taxon>Eukaryota</taxon>
        <taxon>Metazoa</taxon>
        <taxon>Chordata</taxon>
        <taxon>Craniata</taxon>
        <taxon>Vertebrata</taxon>
        <taxon>Cyclostomata</taxon>
        <taxon>Myxini</taxon>
        <taxon>Myxiniformes</taxon>
        <taxon>Myxinidae</taxon>
        <taxon>Eptatretinae</taxon>
        <taxon>Eptatretus</taxon>
    </lineage>
</organism>
<evidence type="ECO:0000259" key="14">
    <source>
        <dbReference type="SMART" id="SM00563"/>
    </source>
</evidence>
<keyword evidence="8" id="KW-0443">Lipid metabolism</keyword>
<reference evidence="15" key="1">
    <citation type="submission" date="2025-08" db="UniProtKB">
        <authorList>
            <consortium name="Ensembl"/>
        </authorList>
    </citation>
    <scope>IDENTIFICATION</scope>
</reference>
<keyword evidence="7" id="KW-1133">Transmembrane helix</keyword>
<dbReference type="GeneTree" id="ENSGT01030000234574"/>
<keyword evidence="5" id="KW-0808">Transferase</keyword>
<evidence type="ECO:0000256" key="6">
    <source>
        <dbReference type="ARBA" id="ARBA00022692"/>
    </source>
</evidence>
<dbReference type="GO" id="GO:0047184">
    <property type="term" value="F:1-acylglycerophosphocholine O-acyltransferase activity"/>
    <property type="evidence" value="ECO:0007669"/>
    <property type="project" value="TreeGrafter"/>
</dbReference>
<evidence type="ECO:0000256" key="1">
    <source>
        <dbReference type="ARBA" id="ARBA00004370"/>
    </source>
</evidence>
<name>A0A8C4R5P8_EPTBU</name>